<dbReference type="Pfam" id="PF13361">
    <property type="entry name" value="UvrD_C"/>
    <property type="match status" value="2"/>
</dbReference>
<dbReference type="CDD" id="cd17932">
    <property type="entry name" value="DEXQc_UvrD"/>
    <property type="match status" value="1"/>
</dbReference>
<evidence type="ECO:0000313" key="15">
    <source>
        <dbReference type="Proteomes" id="UP001652432"/>
    </source>
</evidence>
<evidence type="ECO:0000256" key="5">
    <source>
        <dbReference type="ARBA" id="ARBA00022840"/>
    </source>
</evidence>
<dbReference type="Gene3D" id="1.10.486.10">
    <property type="entry name" value="PCRA, domain 4"/>
    <property type="match status" value="1"/>
</dbReference>
<evidence type="ECO:0000256" key="4">
    <source>
        <dbReference type="ARBA" id="ARBA00022806"/>
    </source>
</evidence>
<keyword evidence="3 11" id="KW-0378">Hydrolase</keyword>
<dbReference type="Gene3D" id="1.10.10.160">
    <property type="match status" value="1"/>
</dbReference>
<keyword evidence="7" id="KW-0413">Isomerase</keyword>
<comment type="caution">
    <text evidence="14">The sequence shown here is derived from an EMBL/GenBank/DDBJ whole genome shotgun (WGS) entry which is preliminary data.</text>
</comment>
<evidence type="ECO:0000256" key="10">
    <source>
        <dbReference type="ARBA" id="ARBA00048988"/>
    </source>
</evidence>
<dbReference type="InterPro" id="IPR014017">
    <property type="entry name" value="DNA_helicase_UvrD-like_C"/>
</dbReference>
<keyword evidence="4 11" id="KW-0347">Helicase</keyword>
<dbReference type="PANTHER" id="PTHR11070:SF2">
    <property type="entry name" value="ATP-DEPENDENT DNA HELICASE SRS2"/>
    <property type="match status" value="1"/>
</dbReference>
<dbReference type="EMBL" id="JAOQKJ010000002">
    <property type="protein sequence ID" value="MCU6743321.1"/>
    <property type="molecule type" value="Genomic_DNA"/>
</dbReference>
<dbReference type="InterPro" id="IPR014016">
    <property type="entry name" value="UvrD-like_ATP-bd"/>
</dbReference>
<accession>A0ABT2T072</accession>
<proteinExistence type="inferred from homology"/>
<dbReference type="InterPro" id="IPR013986">
    <property type="entry name" value="DExx_box_DNA_helicase_dom_sf"/>
</dbReference>
<gene>
    <name evidence="14" type="ORF">OCV77_02180</name>
</gene>
<reference evidence="14 15" key="1">
    <citation type="journal article" date="2021" name="ISME Commun">
        <title>Automated analysis of genomic sequences facilitates high-throughput and comprehensive description of bacteria.</title>
        <authorList>
            <person name="Hitch T.C.A."/>
        </authorList>
    </citation>
    <scope>NUCLEOTIDE SEQUENCE [LARGE SCALE GENOMIC DNA]</scope>
    <source>
        <strain evidence="14 15">Sanger_18</strain>
    </source>
</reference>
<keyword evidence="6" id="KW-0238">DNA-binding</keyword>
<evidence type="ECO:0000313" key="14">
    <source>
        <dbReference type="EMBL" id="MCU6743321.1"/>
    </source>
</evidence>
<evidence type="ECO:0000259" key="12">
    <source>
        <dbReference type="PROSITE" id="PS51198"/>
    </source>
</evidence>
<feature type="domain" description="UvrD-like helicase C-terminal" evidence="13">
    <location>
        <begin position="281"/>
        <end position="535"/>
    </location>
</feature>
<dbReference type="GO" id="GO:0004386">
    <property type="term" value="F:helicase activity"/>
    <property type="evidence" value="ECO:0007669"/>
    <property type="project" value="UniProtKB-KW"/>
</dbReference>
<dbReference type="SUPFAM" id="SSF52540">
    <property type="entry name" value="P-loop containing nucleoside triphosphate hydrolases"/>
    <property type="match status" value="1"/>
</dbReference>
<keyword evidence="15" id="KW-1185">Reference proteome</keyword>
<evidence type="ECO:0000256" key="7">
    <source>
        <dbReference type="ARBA" id="ARBA00023235"/>
    </source>
</evidence>
<comment type="similarity">
    <text evidence="1">Belongs to the helicase family. UvrD subfamily.</text>
</comment>
<dbReference type="PANTHER" id="PTHR11070">
    <property type="entry name" value="UVRD / RECB / PCRA DNA HELICASE FAMILY MEMBER"/>
    <property type="match status" value="1"/>
</dbReference>
<feature type="domain" description="UvrD-like helicase ATP-binding" evidence="12">
    <location>
        <begin position="2"/>
        <end position="280"/>
    </location>
</feature>
<evidence type="ECO:0000256" key="1">
    <source>
        <dbReference type="ARBA" id="ARBA00009922"/>
    </source>
</evidence>
<keyword evidence="5 11" id="KW-0067">ATP-binding</keyword>
<dbReference type="RefSeq" id="WP_262572967.1">
    <property type="nucleotide sequence ID" value="NZ_JAOQKJ010000002.1"/>
</dbReference>
<feature type="binding site" evidence="11">
    <location>
        <begin position="23"/>
        <end position="30"/>
    </location>
    <ligand>
        <name>ATP</name>
        <dbReference type="ChEBI" id="CHEBI:30616"/>
    </ligand>
</feature>
<sequence length="606" mass="70036">MQQPSKIQLEAIMHGEGPARVVAGPGSGKTFTIIQRIFYLIFNRQISPDSILTITYTKAAAGEMQSRFLADERSQCLTKGLGNVAHFGTIHGICYSILKERRGYQASLTSENKRIRIMEELLKNRGFERMCSAGFAAELLSEISRIKNGISFSGKDFGIPQGSLQLLLNDYTAFMNERGLCDFDDLILQSLVLLQENAAYREKWQHRIRYLLVDEFQDVNLTQYELIKLLAGKEKNIFVVGDDDQSIYGFRGSVPGIMKRFSQDYPEEKVLFLTDNYRSGERIVHFATEVVKKNKDRIRKEIHAGKAGGKIKGYCCETRMLEEEKLLDDIRSLDKKELFESAVILRTNREAILYEELLTKHKIPVKRKGKKAQNVFEGEVAEDIRSFLKFCKEGEKRSDFLRFMNKPDRYLSSKALLSERVSRKEILSYYRQNKEMCARIETLFTGLLLAEKLSFSQAVRCFRKQLGYENYLLSKYPGDKAGTMKILDELQEGCRLAERGESVDDFFDKMRKKTPCEEEQTEEGITVLTMHAAKGLEFQSVFLPDLNEGVIPDRKVKEEKELEEERRLLYVAITRAREQLFLYYTGERNRKLTRFLCDISLPWNRP</sequence>
<evidence type="ECO:0000256" key="6">
    <source>
        <dbReference type="ARBA" id="ARBA00023125"/>
    </source>
</evidence>
<evidence type="ECO:0000259" key="13">
    <source>
        <dbReference type="PROSITE" id="PS51217"/>
    </source>
</evidence>
<dbReference type="Proteomes" id="UP001652432">
    <property type="component" value="Unassembled WGS sequence"/>
</dbReference>
<keyword evidence="2 11" id="KW-0547">Nucleotide-binding</keyword>
<evidence type="ECO:0000256" key="3">
    <source>
        <dbReference type="ARBA" id="ARBA00022801"/>
    </source>
</evidence>
<dbReference type="InterPro" id="IPR027417">
    <property type="entry name" value="P-loop_NTPase"/>
</dbReference>
<comment type="catalytic activity">
    <reaction evidence="8">
        <text>Couples ATP hydrolysis with the unwinding of duplex DNA by translocating in the 3'-5' direction.</text>
        <dbReference type="EC" id="5.6.2.4"/>
    </reaction>
</comment>
<comment type="catalytic activity">
    <reaction evidence="10">
        <text>ATP + H2O = ADP + phosphate + H(+)</text>
        <dbReference type="Rhea" id="RHEA:13065"/>
        <dbReference type="ChEBI" id="CHEBI:15377"/>
        <dbReference type="ChEBI" id="CHEBI:15378"/>
        <dbReference type="ChEBI" id="CHEBI:30616"/>
        <dbReference type="ChEBI" id="CHEBI:43474"/>
        <dbReference type="ChEBI" id="CHEBI:456216"/>
        <dbReference type="EC" id="5.6.2.4"/>
    </reaction>
</comment>
<evidence type="ECO:0000256" key="9">
    <source>
        <dbReference type="ARBA" id="ARBA00034808"/>
    </source>
</evidence>
<dbReference type="PROSITE" id="PS51198">
    <property type="entry name" value="UVRD_HELICASE_ATP_BIND"/>
    <property type="match status" value="1"/>
</dbReference>
<protein>
    <recommendedName>
        <fullName evidence="9">DNA 3'-5' helicase</fullName>
        <ecNumber evidence="9">5.6.2.4</ecNumber>
    </recommendedName>
</protein>
<dbReference type="Gene3D" id="3.40.50.300">
    <property type="entry name" value="P-loop containing nucleotide triphosphate hydrolases"/>
    <property type="match status" value="2"/>
</dbReference>
<evidence type="ECO:0000256" key="11">
    <source>
        <dbReference type="PROSITE-ProRule" id="PRU00560"/>
    </source>
</evidence>
<dbReference type="Pfam" id="PF00580">
    <property type="entry name" value="UvrD-helicase"/>
    <property type="match status" value="1"/>
</dbReference>
<dbReference type="PROSITE" id="PS51217">
    <property type="entry name" value="UVRD_HELICASE_CTER"/>
    <property type="match status" value="1"/>
</dbReference>
<name>A0ABT2T072_9FIRM</name>
<evidence type="ECO:0000256" key="2">
    <source>
        <dbReference type="ARBA" id="ARBA00022741"/>
    </source>
</evidence>
<organism evidence="14 15">
    <name type="scientific">Suilimivivens aceti</name>
    <dbReference type="NCBI Taxonomy" id="2981774"/>
    <lineage>
        <taxon>Bacteria</taxon>
        <taxon>Bacillati</taxon>
        <taxon>Bacillota</taxon>
        <taxon>Clostridia</taxon>
        <taxon>Lachnospirales</taxon>
        <taxon>Lachnospiraceae</taxon>
        <taxon>Suilimivivens</taxon>
    </lineage>
</organism>
<dbReference type="InterPro" id="IPR000212">
    <property type="entry name" value="DNA_helicase_UvrD/REP"/>
</dbReference>
<evidence type="ECO:0000256" key="8">
    <source>
        <dbReference type="ARBA" id="ARBA00034617"/>
    </source>
</evidence>
<dbReference type="EC" id="5.6.2.4" evidence="9"/>